<dbReference type="RefSeq" id="WP_245941759.1">
    <property type="nucleotide sequence ID" value="NZ_QNRT01000003.1"/>
</dbReference>
<dbReference type="InParanoid" id="A0A395JJ11"/>
<dbReference type="Gene3D" id="3.40.50.150">
    <property type="entry name" value="Vaccinia Virus protein VP39"/>
    <property type="match status" value="1"/>
</dbReference>
<dbReference type="PANTHER" id="PTHR43591">
    <property type="entry name" value="METHYLTRANSFERASE"/>
    <property type="match status" value="1"/>
</dbReference>
<sequence length="213" mass="24343">MNKIMQQNGLSRHDLRVISDWITPGSHVMDLGCGNGALLQHLQREKQVTGYGVELNPEKIAQCIENGVNVIQTNLDRGLDHFSTDAFDFVILSLTLQAMRNPKALLQEMMRVGKQGIVTFPNFAYWRNRLQIGLGGFMPVSDELPYKWYDTPNIHLCTIQDFHELCEQLDFTIESSIAVHRTNSQSIRLRLMPNLFGEIALCRFSKKHSNEKL</sequence>
<dbReference type="Pfam" id="PF07021">
    <property type="entry name" value="MetW"/>
    <property type="match status" value="1"/>
</dbReference>
<evidence type="ECO:0000313" key="1">
    <source>
        <dbReference type="EMBL" id="RBP49759.1"/>
    </source>
</evidence>
<dbReference type="AlphaFoldDB" id="A0A395JJ11"/>
<dbReference type="InterPro" id="IPR010743">
    <property type="entry name" value="Methionine_synth_MetW"/>
</dbReference>
<keyword evidence="2" id="KW-1185">Reference proteome</keyword>
<protein>
    <submittedName>
        <fullName evidence="1">Methionine biosynthesis protein MetW</fullName>
    </submittedName>
</protein>
<dbReference type="Proteomes" id="UP000253083">
    <property type="component" value="Unassembled WGS sequence"/>
</dbReference>
<dbReference type="SUPFAM" id="SSF53335">
    <property type="entry name" value="S-adenosyl-L-methionine-dependent methyltransferases"/>
    <property type="match status" value="1"/>
</dbReference>
<reference evidence="1 2" key="1">
    <citation type="submission" date="2018-06" db="EMBL/GenBank/DDBJ databases">
        <title>Genomic Encyclopedia of Type Strains, Phase IV (KMG-IV): sequencing the most valuable type-strain genomes for metagenomic binning, comparative biology and taxonomic classification.</title>
        <authorList>
            <person name="Goeker M."/>
        </authorList>
    </citation>
    <scope>NUCLEOTIDE SEQUENCE [LARGE SCALE GENOMIC DNA]</scope>
    <source>
        <strain evidence="1 2">DSM 24032</strain>
    </source>
</reference>
<dbReference type="InterPro" id="IPR029063">
    <property type="entry name" value="SAM-dependent_MTases_sf"/>
</dbReference>
<organism evidence="1 2">
    <name type="scientific">Arenicella xantha</name>
    <dbReference type="NCBI Taxonomy" id="644221"/>
    <lineage>
        <taxon>Bacteria</taxon>
        <taxon>Pseudomonadati</taxon>
        <taxon>Pseudomonadota</taxon>
        <taxon>Gammaproteobacteria</taxon>
        <taxon>Arenicellales</taxon>
        <taxon>Arenicellaceae</taxon>
        <taxon>Arenicella</taxon>
    </lineage>
</organism>
<name>A0A395JJ11_9GAMM</name>
<dbReference type="CDD" id="cd02440">
    <property type="entry name" value="AdoMet_MTases"/>
    <property type="match status" value="1"/>
</dbReference>
<accession>A0A395JJ11</accession>
<evidence type="ECO:0000313" key="2">
    <source>
        <dbReference type="Proteomes" id="UP000253083"/>
    </source>
</evidence>
<proteinExistence type="predicted"/>
<dbReference type="EMBL" id="QNRT01000003">
    <property type="protein sequence ID" value="RBP49759.1"/>
    <property type="molecule type" value="Genomic_DNA"/>
</dbReference>
<dbReference type="NCBIfam" id="TIGR02081">
    <property type="entry name" value="metW"/>
    <property type="match status" value="1"/>
</dbReference>
<gene>
    <name evidence="1" type="ORF">DFR28_103184</name>
</gene>
<comment type="caution">
    <text evidence="1">The sequence shown here is derived from an EMBL/GenBank/DDBJ whole genome shotgun (WGS) entry which is preliminary data.</text>
</comment>